<feature type="compositionally biased region" description="Basic and acidic residues" evidence="1">
    <location>
        <begin position="71"/>
        <end position="80"/>
    </location>
</feature>
<evidence type="ECO:0000313" key="4">
    <source>
        <dbReference type="Proteomes" id="UP001295423"/>
    </source>
</evidence>
<sequence length="367" mass="41620">MKYRQRLVGGNLRFVEEEEQIAGQYRQRLIRGKLRFVPPVLQEENPPEPSDRPFDESEEKVPTPNDDNDDNDVKNKNSGRDEVEHFDDLFKGDEACYEISSIGSFEALISGDKSLDRNDQSVRDEKHDSQHNHHHRHRHALDEKDVSDDSASSTTSDEECDIWNSWTMIISDWLRQRVVSAQHEKMRKSGMAVPHDCDRDDGSFTTTTTASDSSAASSESSGTNYMGTSVPQLVLHILRDELIEACGNVESVNETNETALKSYKISKNQQHEKLGLTFATNHKDGAIYICEIKQRSKFLHTGLQVGSRVVSINGIPAPKKPKKLLKMLKRARRELVLIAETPDPKVKAFLQGVCRDDDDFSIQTEPW</sequence>
<feature type="domain" description="PDZ" evidence="2">
    <location>
        <begin position="262"/>
        <end position="343"/>
    </location>
</feature>
<feature type="compositionally biased region" description="Basic and acidic residues" evidence="1">
    <location>
        <begin position="49"/>
        <end position="61"/>
    </location>
</feature>
<dbReference type="InterPro" id="IPR036034">
    <property type="entry name" value="PDZ_sf"/>
</dbReference>
<feature type="region of interest" description="Disordered" evidence="1">
    <location>
        <begin position="187"/>
        <end position="224"/>
    </location>
</feature>
<name>A0AAD2CIR7_9STRA</name>
<feature type="region of interest" description="Disordered" evidence="1">
    <location>
        <begin position="116"/>
        <end position="157"/>
    </location>
</feature>
<protein>
    <recommendedName>
        <fullName evidence="2">PDZ domain-containing protein</fullName>
    </recommendedName>
</protein>
<feature type="region of interest" description="Disordered" evidence="1">
    <location>
        <begin position="36"/>
        <end position="80"/>
    </location>
</feature>
<evidence type="ECO:0000313" key="3">
    <source>
        <dbReference type="EMBL" id="CAJ1935246.1"/>
    </source>
</evidence>
<reference evidence="3" key="1">
    <citation type="submission" date="2023-08" db="EMBL/GenBank/DDBJ databases">
        <authorList>
            <person name="Audoor S."/>
            <person name="Bilcke G."/>
        </authorList>
    </citation>
    <scope>NUCLEOTIDE SEQUENCE</scope>
</reference>
<evidence type="ECO:0000256" key="1">
    <source>
        <dbReference type="SAM" id="MobiDB-lite"/>
    </source>
</evidence>
<dbReference type="SUPFAM" id="SSF50156">
    <property type="entry name" value="PDZ domain-like"/>
    <property type="match status" value="1"/>
</dbReference>
<keyword evidence="4" id="KW-1185">Reference proteome</keyword>
<organism evidence="3 4">
    <name type="scientific">Cylindrotheca closterium</name>
    <dbReference type="NCBI Taxonomy" id="2856"/>
    <lineage>
        <taxon>Eukaryota</taxon>
        <taxon>Sar</taxon>
        <taxon>Stramenopiles</taxon>
        <taxon>Ochrophyta</taxon>
        <taxon>Bacillariophyta</taxon>
        <taxon>Bacillariophyceae</taxon>
        <taxon>Bacillariophycidae</taxon>
        <taxon>Bacillariales</taxon>
        <taxon>Bacillariaceae</taxon>
        <taxon>Cylindrotheca</taxon>
    </lineage>
</organism>
<evidence type="ECO:0000259" key="2">
    <source>
        <dbReference type="PROSITE" id="PS50106"/>
    </source>
</evidence>
<comment type="caution">
    <text evidence="3">The sequence shown here is derived from an EMBL/GenBank/DDBJ whole genome shotgun (WGS) entry which is preliminary data.</text>
</comment>
<dbReference type="Gene3D" id="2.30.42.10">
    <property type="match status" value="1"/>
</dbReference>
<dbReference type="InterPro" id="IPR001478">
    <property type="entry name" value="PDZ"/>
</dbReference>
<gene>
    <name evidence="3" type="ORF">CYCCA115_LOCUS4582</name>
</gene>
<proteinExistence type="predicted"/>
<dbReference type="EMBL" id="CAKOGP040000446">
    <property type="protein sequence ID" value="CAJ1935246.1"/>
    <property type="molecule type" value="Genomic_DNA"/>
</dbReference>
<dbReference type="AlphaFoldDB" id="A0AAD2CIR7"/>
<dbReference type="Proteomes" id="UP001295423">
    <property type="component" value="Unassembled WGS sequence"/>
</dbReference>
<feature type="compositionally biased region" description="Low complexity" evidence="1">
    <location>
        <begin position="203"/>
        <end position="223"/>
    </location>
</feature>
<dbReference type="SMART" id="SM00228">
    <property type="entry name" value="PDZ"/>
    <property type="match status" value="1"/>
</dbReference>
<dbReference type="PROSITE" id="PS50106">
    <property type="entry name" value="PDZ"/>
    <property type="match status" value="1"/>
</dbReference>
<feature type="compositionally biased region" description="Basic and acidic residues" evidence="1">
    <location>
        <begin position="116"/>
        <end position="131"/>
    </location>
</feature>
<accession>A0AAD2CIR7</accession>